<evidence type="ECO:0000256" key="4">
    <source>
        <dbReference type="ARBA" id="ARBA00023163"/>
    </source>
</evidence>
<dbReference type="Gene3D" id="3.30.890.10">
    <property type="entry name" value="Methyl-cpg-binding Protein 2, Chain A"/>
    <property type="match status" value="1"/>
</dbReference>
<evidence type="ECO:0000313" key="8">
    <source>
        <dbReference type="Proteomes" id="UP000825935"/>
    </source>
</evidence>
<keyword evidence="2" id="KW-0805">Transcription regulation</keyword>
<dbReference type="SUPFAM" id="SSF54171">
    <property type="entry name" value="DNA-binding domain"/>
    <property type="match status" value="1"/>
</dbReference>
<name>A0A8T2SF92_CERRI</name>
<keyword evidence="8" id="KW-1185">Reference proteome</keyword>
<dbReference type="InterPro" id="IPR016177">
    <property type="entry name" value="DNA-bd_dom_sf"/>
</dbReference>
<dbReference type="AlphaFoldDB" id="A0A8T2SF92"/>
<dbReference type="EMBL" id="CM035426">
    <property type="protein sequence ID" value="KAH7316182.1"/>
    <property type="molecule type" value="Genomic_DNA"/>
</dbReference>
<keyword evidence="4" id="KW-0804">Transcription</keyword>
<evidence type="ECO:0000256" key="1">
    <source>
        <dbReference type="ARBA" id="ARBA00004123"/>
    </source>
</evidence>
<gene>
    <name evidence="7" type="ORF">KP509_21G081800</name>
</gene>
<comment type="subcellular location">
    <subcellularLocation>
        <location evidence="1">Nucleus</location>
    </subcellularLocation>
</comment>
<evidence type="ECO:0000256" key="5">
    <source>
        <dbReference type="ARBA" id="ARBA00023242"/>
    </source>
</evidence>
<keyword evidence="3" id="KW-0238">DNA-binding</keyword>
<dbReference type="Pfam" id="PF01429">
    <property type="entry name" value="MBD"/>
    <property type="match status" value="1"/>
</dbReference>
<evidence type="ECO:0000259" key="6">
    <source>
        <dbReference type="PROSITE" id="PS50982"/>
    </source>
</evidence>
<dbReference type="GO" id="GO:0005634">
    <property type="term" value="C:nucleus"/>
    <property type="evidence" value="ECO:0007669"/>
    <property type="project" value="UniProtKB-SubCell"/>
</dbReference>
<dbReference type="Proteomes" id="UP000825935">
    <property type="component" value="Chromosome 21"/>
</dbReference>
<accession>A0A8T2SF92</accession>
<dbReference type="PANTHER" id="PTHR12396">
    <property type="entry name" value="METHYL-CPG BINDING PROTEIN, MBD"/>
    <property type="match status" value="1"/>
</dbReference>
<comment type="caution">
    <text evidence="7">The sequence shown here is derived from an EMBL/GenBank/DDBJ whole genome shotgun (WGS) entry which is preliminary data.</text>
</comment>
<dbReference type="GO" id="GO:0003677">
    <property type="term" value="F:DNA binding"/>
    <property type="evidence" value="ECO:0007669"/>
    <property type="project" value="UniProtKB-KW"/>
</dbReference>
<sequence>MSMAVTGLDCLLPSVQQLHHRPPVIMDKQSFDLNKHAFDLNEAPLSDRGLDLQGATHEFASSLHPKKGGWLEMFNNMFGQDKTMIGSSPFMPCSTMLNTSFINSLSQAEKTVLTDRNIQSNGPGISRTSVSHEGQIVHDGNDVHEDKGAALNGSSELCNQRDAHGKLVLDNEVSHGNSNAHEKLLSTDDVRSNDFSVMGEQYIRVPSLHYLKQPLDANNVNISSFMSTGVPNPKPGLAQWLCTSAAPLDSGVYPCSNAGKASLPPCVLNSQDFPQSSEDFQLSMVPKTSCGTSCQIPYIWVSDTIENGDTSSQLCEGLIINHRQDDATLLLEDQNCKALAVLPKNGKGGRPEMSKALMNRERVLQGKAPRIRIIDSPDWLPTGWTTELKTRMAGSTAGTTDKYYRDPSTGRRFRSKVEVMNFLQTGRRKPKHPVTPLEGTGMPLLLERQDQRVVPFENNQALVRSIYLPPAGDISNHLLLYQDLWPLNLSLERIKSKKEEIPMIQTGLLNTSNDLCKFSNNRTQTGESGLHAERETRELQAIGAMRPHVHNGTGESGLHVERERRELETIEAMRPHVQNGSRKSHSLDGHKRKMEEGSYTKMSPKRFHHAVKELQSKDRWIFCMNSIAKEAEMQKTSRTAGFATETACYSYSGLPSRQDPNGPQDEAVTDFPMARYEVNEKALRLHGTLVNRTVTEHHSSFSKELQPKAVSTSKVIVKKPIKLTLKQERDLLVVLGKKLCVDYTSSGKERSVHQYSSEVVEGTIHEKNAT</sequence>
<evidence type="ECO:0000256" key="3">
    <source>
        <dbReference type="ARBA" id="ARBA00023125"/>
    </source>
</evidence>
<evidence type="ECO:0000256" key="2">
    <source>
        <dbReference type="ARBA" id="ARBA00023015"/>
    </source>
</evidence>
<dbReference type="PANTHER" id="PTHR12396:SF46">
    <property type="entry name" value="METHYL-CPG-BINDING DOMAIN-CONTAINING PROTEIN 6"/>
    <property type="match status" value="1"/>
</dbReference>
<evidence type="ECO:0000313" key="7">
    <source>
        <dbReference type="EMBL" id="KAH7316182.1"/>
    </source>
</evidence>
<dbReference type="InterPro" id="IPR001739">
    <property type="entry name" value="Methyl_CpG_DNA-bd"/>
</dbReference>
<feature type="domain" description="MBD" evidence="6">
    <location>
        <begin position="370"/>
        <end position="443"/>
    </location>
</feature>
<proteinExistence type="predicted"/>
<protein>
    <recommendedName>
        <fullName evidence="6">MBD domain-containing protein</fullName>
    </recommendedName>
</protein>
<dbReference type="OrthoDB" id="10072024at2759"/>
<reference evidence="7" key="1">
    <citation type="submission" date="2021-08" db="EMBL/GenBank/DDBJ databases">
        <title>WGS assembly of Ceratopteris richardii.</title>
        <authorList>
            <person name="Marchant D.B."/>
            <person name="Chen G."/>
            <person name="Jenkins J."/>
            <person name="Shu S."/>
            <person name="Leebens-Mack J."/>
            <person name="Grimwood J."/>
            <person name="Schmutz J."/>
            <person name="Soltis P."/>
            <person name="Soltis D."/>
            <person name="Chen Z.-H."/>
        </authorList>
    </citation>
    <scope>NUCLEOTIDE SEQUENCE</scope>
    <source>
        <strain evidence="7">Whitten #5841</strain>
        <tissue evidence="7">Leaf</tissue>
    </source>
</reference>
<dbReference type="PROSITE" id="PS50982">
    <property type="entry name" value="MBD"/>
    <property type="match status" value="1"/>
</dbReference>
<keyword evidence="5" id="KW-0539">Nucleus</keyword>
<organism evidence="7 8">
    <name type="scientific">Ceratopteris richardii</name>
    <name type="common">Triangle waterfern</name>
    <dbReference type="NCBI Taxonomy" id="49495"/>
    <lineage>
        <taxon>Eukaryota</taxon>
        <taxon>Viridiplantae</taxon>
        <taxon>Streptophyta</taxon>
        <taxon>Embryophyta</taxon>
        <taxon>Tracheophyta</taxon>
        <taxon>Polypodiopsida</taxon>
        <taxon>Polypodiidae</taxon>
        <taxon>Polypodiales</taxon>
        <taxon>Pteridineae</taxon>
        <taxon>Pteridaceae</taxon>
        <taxon>Parkerioideae</taxon>
        <taxon>Ceratopteris</taxon>
    </lineage>
</organism>